<organism evidence="3 4">
    <name type="scientific">Natranaerobius trueperi</name>
    <dbReference type="NCBI Taxonomy" id="759412"/>
    <lineage>
        <taxon>Bacteria</taxon>
        <taxon>Bacillati</taxon>
        <taxon>Bacillota</taxon>
        <taxon>Clostridia</taxon>
        <taxon>Natranaerobiales</taxon>
        <taxon>Natranaerobiaceae</taxon>
        <taxon>Natranaerobius</taxon>
    </lineage>
</organism>
<dbReference type="OrthoDB" id="9797191at2"/>
<dbReference type="InterPro" id="IPR052913">
    <property type="entry name" value="Glycopeptide_resist_protein"/>
</dbReference>
<dbReference type="Pfam" id="PF07501">
    <property type="entry name" value="G5"/>
    <property type="match status" value="1"/>
</dbReference>
<dbReference type="Pfam" id="PF12229">
    <property type="entry name" value="PG_binding_4"/>
    <property type="match status" value="1"/>
</dbReference>
<protein>
    <recommendedName>
        <fullName evidence="2">G5 domain-containing protein</fullName>
    </recommendedName>
</protein>
<keyword evidence="4" id="KW-1185">Reference proteome</keyword>
<dbReference type="PROSITE" id="PS51109">
    <property type="entry name" value="G5"/>
    <property type="match status" value="1"/>
</dbReference>
<reference evidence="3 4" key="1">
    <citation type="submission" date="2017-06" db="EMBL/GenBank/DDBJ databases">
        <title>Draft Genome Sequence of Natranaerobius trueperi halophilic, alkalithermophilic bacteria from soda lakes.</title>
        <authorList>
            <person name="Zhao B."/>
        </authorList>
    </citation>
    <scope>NUCLEOTIDE SEQUENCE [LARGE SCALE GENOMIC DNA]</scope>
    <source>
        <strain evidence="3 4">DSM 18760</strain>
    </source>
</reference>
<dbReference type="InterPro" id="IPR007391">
    <property type="entry name" value="Vancomycin_resist_VanW"/>
</dbReference>
<gene>
    <name evidence="3" type="ORF">CDO51_11950</name>
</gene>
<dbReference type="RefSeq" id="WP_089024460.1">
    <property type="nucleotide sequence ID" value="NZ_NIQC01000038.1"/>
</dbReference>
<proteinExistence type="predicted"/>
<comment type="caution">
    <text evidence="3">The sequence shown here is derived from an EMBL/GenBank/DDBJ whole genome shotgun (WGS) entry which is preliminary data.</text>
</comment>
<accession>A0A226BXG6</accession>
<evidence type="ECO:0000313" key="4">
    <source>
        <dbReference type="Proteomes" id="UP000214588"/>
    </source>
</evidence>
<feature type="domain" description="G5" evidence="2">
    <location>
        <begin position="353"/>
        <end position="427"/>
    </location>
</feature>
<name>A0A226BXG6_9FIRM</name>
<dbReference type="AlphaFoldDB" id="A0A226BXG6"/>
<dbReference type="Gene3D" id="2.20.230.10">
    <property type="entry name" value="Resuscitation-promoting factor rpfb"/>
    <property type="match status" value="1"/>
</dbReference>
<dbReference type="EMBL" id="NIQC01000038">
    <property type="protein sequence ID" value="OWZ82840.1"/>
    <property type="molecule type" value="Genomic_DNA"/>
</dbReference>
<dbReference type="InterPro" id="IPR022029">
    <property type="entry name" value="YoaR-like_PG-bd"/>
</dbReference>
<keyword evidence="1" id="KW-0732">Signal</keyword>
<dbReference type="Proteomes" id="UP000214588">
    <property type="component" value="Unassembled WGS sequence"/>
</dbReference>
<dbReference type="InterPro" id="IPR011098">
    <property type="entry name" value="G5_dom"/>
</dbReference>
<evidence type="ECO:0000259" key="2">
    <source>
        <dbReference type="PROSITE" id="PS51109"/>
    </source>
</evidence>
<dbReference type="PANTHER" id="PTHR35788">
    <property type="entry name" value="EXPORTED PROTEIN-RELATED"/>
    <property type="match status" value="1"/>
</dbReference>
<dbReference type="Pfam" id="PF04294">
    <property type="entry name" value="VanW"/>
    <property type="match status" value="1"/>
</dbReference>
<evidence type="ECO:0000313" key="3">
    <source>
        <dbReference type="EMBL" id="OWZ82840.1"/>
    </source>
</evidence>
<sequence>MYRKILVLILILLLLFTIDFLYFENRIYHGITIENINIGGKTVSEVEKILEEITVDFIGPEGNTHSVSLEDIGINLDKSSTIKKTYEVGRTSIYPINLLQRINILFSGHNINFVFGFDEDTLENNLENLTKKMSKEPKNARFETEGKDLNIISSKPGYNTNKEKLRDTIKNEILNDELKFNVFLPYRLVTPEVTTKDLKKQGITNNISSFCTEFDAENKDRKHNIELASDMLDQLTISPKEYFSFNDYIGDTTEEKGYKKAPIMIGGQLDYGVGGGICQVSSTLYNAFLKADIEIVERNRHQMLVDYIEPGRDATISYGSLDLVAKNDNEHHILIGSEVTNGRLCMHIFGKPIDKDIKINTKILETYPFPVEYHIDNELVAGEEKIVQSGVNGHLVKVEKLVNGTSKTLSIDRYEPMKEIIHTGPDE</sequence>
<evidence type="ECO:0000256" key="1">
    <source>
        <dbReference type="ARBA" id="ARBA00022729"/>
    </source>
</evidence>
<dbReference type="SMART" id="SM01208">
    <property type="entry name" value="G5"/>
    <property type="match status" value="1"/>
</dbReference>
<dbReference type="PANTHER" id="PTHR35788:SF1">
    <property type="entry name" value="EXPORTED PROTEIN"/>
    <property type="match status" value="1"/>
</dbReference>